<dbReference type="Gene3D" id="1.25.40.20">
    <property type="entry name" value="Ankyrin repeat-containing domain"/>
    <property type="match status" value="1"/>
</dbReference>
<evidence type="ECO:0000256" key="8">
    <source>
        <dbReference type="ARBA" id="ARBA00022837"/>
    </source>
</evidence>
<accession>A0ABD3UVQ9</accession>
<dbReference type="InterPro" id="IPR002110">
    <property type="entry name" value="Ankyrin_rpt"/>
</dbReference>
<keyword evidence="2" id="KW-0813">Transport</keyword>
<dbReference type="InterPro" id="IPR005821">
    <property type="entry name" value="Ion_trans_dom"/>
</dbReference>
<dbReference type="InterPro" id="IPR024862">
    <property type="entry name" value="TRPV"/>
</dbReference>
<feature type="compositionally biased region" description="Low complexity" evidence="14">
    <location>
        <begin position="900"/>
        <end position="927"/>
    </location>
</feature>
<evidence type="ECO:0000256" key="2">
    <source>
        <dbReference type="ARBA" id="ARBA00022448"/>
    </source>
</evidence>
<keyword evidence="18" id="KW-1185">Reference proteome</keyword>
<dbReference type="EMBL" id="JBJQND010000015">
    <property type="protein sequence ID" value="KAL3853536.1"/>
    <property type="molecule type" value="Genomic_DNA"/>
</dbReference>
<evidence type="ECO:0000256" key="13">
    <source>
        <dbReference type="PROSITE-ProRule" id="PRU00023"/>
    </source>
</evidence>
<dbReference type="GO" id="GO:0005262">
    <property type="term" value="F:calcium channel activity"/>
    <property type="evidence" value="ECO:0007669"/>
    <property type="project" value="UniProtKB-KW"/>
</dbReference>
<dbReference type="SUPFAM" id="SSF48403">
    <property type="entry name" value="Ankyrin repeat"/>
    <property type="match status" value="1"/>
</dbReference>
<evidence type="ECO:0000256" key="1">
    <source>
        <dbReference type="ARBA" id="ARBA00004651"/>
    </source>
</evidence>
<feature type="compositionally biased region" description="Basic residues" evidence="14">
    <location>
        <begin position="1011"/>
        <end position="1029"/>
    </location>
</feature>
<evidence type="ECO:0000256" key="9">
    <source>
        <dbReference type="ARBA" id="ARBA00022989"/>
    </source>
</evidence>
<evidence type="ECO:0000256" key="12">
    <source>
        <dbReference type="ARBA" id="ARBA00023303"/>
    </source>
</evidence>
<feature type="compositionally biased region" description="Basic and acidic residues" evidence="14">
    <location>
        <begin position="999"/>
        <end position="1010"/>
    </location>
</feature>
<keyword evidence="3" id="KW-1003">Cell membrane</keyword>
<keyword evidence="8" id="KW-0106">Calcium</keyword>
<evidence type="ECO:0000256" key="11">
    <source>
        <dbReference type="ARBA" id="ARBA00023136"/>
    </source>
</evidence>
<keyword evidence="12" id="KW-0407">Ion channel</keyword>
<feature type="region of interest" description="Disordered" evidence="14">
    <location>
        <begin position="900"/>
        <end position="932"/>
    </location>
</feature>
<comment type="subcellular location">
    <subcellularLocation>
        <location evidence="1">Cell membrane</location>
        <topology evidence="1">Multi-pass membrane protein</topology>
    </subcellularLocation>
</comment>
<evidence type="ECO:0000256" key="10">
    <source>
        <dbReference type="ARBA" id="ARBA00023065"/>
    </source>
</evidence>
<dbReference type="Pfam" id="PF00520">
    <property type="entry name" value="Ion_trans"/>
    <property type="match status" value="1"/>
</dbReference>
<feature type="region of interest" description="Disordered" evidence="14">
    <location>
        <begin position="999"/>
        <end position="1067"/>
    </location>
</feature>
<feature type="transmembrane region" description="Helical" evidence="15">
    <location>
        <begin position="496"/>
        <end position="514"/>
    </location>
</feature>
<keyword evidence="7" id="KW-0677">Repeat</keyword>
<dbReference type="PROSITE" id="PS50088">
    <property type="entry name" value="ANK_REPEAT"/>
    <property type="match status" value="2"/>
</dbReference>
<reference evidence="17 18" key="1">
    <citation type="submission" date="2024-11" db="EMBL/GenBank/DDBJ databases">
        <title>Chromosome-level genome assembly of the freshwater bivalve Anodonta woodiana.</title>
        <authorList>
            <person name="Chen X."/>
        </authorList>
    </citation>
    <scope>NUCLEOTIDE SEQUENCE [LARGE SCALE GENOMIC DNA]</scope>
    <source>
        <strain evidence="17">MN2024</strain>
        <tissue evidence="17">Gills</tissue>
    </source>
</reference>
<keyword evidence="5" id="KW-0107">Calcium channel</keyword>
<evidence type="ECO:0000256" key="3">
    <source>
        <dbReference type="ARBA" id="ARBA00022475"/>
    </source>
</evidence>
<feature type="repeat" description="ANK" evidence="13">
    <location>
        <begin position="172"/>
        <end position="204"/>
    </location>
</feature>
<feature type="compositionally biased region" description="Basic and acidic residues" evidence="14">
    <location>
        <begin position="1030"/>
        <end position="1045"/>
    </location>
</feature>
<evidence type="ECO:0000313" key="17">
    <source>
        <dbReference type="EMBL" id="KAL3853536.1"/>
    </source>
</evidence>
<evidence type="ECO:0000256" key="7">
    <source>
        <dbReference type="ARBA" id="ARBA00022737"/>
    </source>
</evidence>
<name>A0ABD3UVQ9_SINWO</name>
<proteinExistence type="predicted"/>
<keyword evidence="10" id="KW-0406">Ion transport</keyword>
<protein>
    <recommendedName>
        <fullName evidence="16">Ion transport domain-containing protein</fullName>
    </recommendedName>
</protein>
<dbReference type="InterPro" id="IPR036770">
    <property type="entry name" value="Ankyrin_rpt-contain_sf"/>
</dbReference>
<dbReference type="GO" id="GO:0005886">
    <property type="term" value="C:plasma membrane"/>
    <property type="evidence" value="ECO:0007669"/>
    <property type="project" value="UniProtKB-SubCell"/>
</dbReference>
<dbReference type="Proteomes" id="UP001634394">
    <property type="component" value="Unassembled WGS sequence"/>
</dbReference>
<keyword evidence="4" id="KW-0109">Calcium transport</keyword>
<evidence type="ECO:0000259" key="16">
    <source>
        <dbReference type="Pfam" id="PF00520"/>
    </source>
</evidence>
<keyword evidence="6 15" id="KW-0812">Transmembrane</keyword>
<comment type="caution">
    <text evidence="17">The sequence shown here is derived from an EMBL/GenBank/DDBJ whole genome shotgun (WGS) entry which is preliminary data.</text>
</comment>
<dbReference type="AlphaFoldDB" id="A0ABD3UVQ9"/>
<gene>
    <name evidence="17" type="ORF">ACJMK2_017071</name>
</gene>
<dbReference type="SMART" id="SM00248">
    <property type="entry name" value="ANK"/>
    <property type="match status" value="4"/>
</dbReference>
<keyword evidence="9 15" id="KW-1133">Transmembrane helix</keyword>
<keyword evidence="11 15" id="KW-0472">Membrane</keyword>
<dbReference type="PROSITE" id="PS50297">
    <property type="entry name" value="ANK_REP_REGION"/>
    <property type="match status" value="2"/>
</dbReference>
<feature type="repeat" description="ANK" evidence="13">
    <location>
        <begin position="229"/>
        <end position="261"/>
    </location>
</feature>
<evidence type="ECO:0000313" key="18">
    <source>
        <dbReference type="Proteomes" id="UP001634394"/>
    </source>
</evidence>
<keyword evidence="13" id="KW-0040">ANK repeat</keyword>
<feature type="transmembrane region" description="Helical" evidence="15">
    <location>
        <begin position="599"/>
        <end position="620"/>
    </location>
</feature>
<evidence type="ECO:0000256" key="4">
    <source>
        <dbReference type="ARBA" id="ARBA00022568"/>
    </source>
</evidence>
<feature type="transmembrane region" description="Helical" evidence="15">
    <location>
        <begin position="433"/>
        <end position="450"/>
    </location>
</feature>
<dbReference type="PANTHER" id="PTHR10582">
    <property type="entry name" value="TRANSIENT RECEPTOR POTENTIAL ION CHANNEL PROTEIN"/>
    <property type="match status" value="1"/>
</dbReference>
<sequence length="1067" mass="121094">MGNVCRKNKEADPDSAWRAQNEEVERTPMYKFADLNKGGTLIEAYRRGGVPAVQEIARKEIQPFLYDGGNGKIITKVEYIKWRNRLACRRAGSVYVETKSDEQIVNEYQEHAFNKIETHEACWDLDKRGGVGETPFHLLYLADSAEHAEVAKILLSMYPKLALDFYEDDEYFGESSLHLAIVHGDLESVKLLVSNGANVNQRATGRFFLPEDQKKGKTYSTNYEGFAYDGEYPLSFAACFGHVDIYDYLIDHGADPNLQDSFGNTALHMVVITDQKDMYTYMVKHHRRPAKTDITNKANLSPMTLASKLGRHVIFKEILELASIEFWRYSNVTCSAYPLTNLDSIGPNGDTNWNSALMIVIDGETDEHLEMLEGGVMRQLLDEKWKTFARRRFFERLVIALIHLALISVVVYLRKSKDLLVYTQAEDAVRFTAEILVCLFCIGILVMEVVEIGSQGFVGFLKNCIHAPAQSVFMVSCLCILLCIPFRFVNHTYGEDVLLILAVPGCWFFLLFFARSVKLTGPFVTMIYKMCAGDLFRFGMIYIIFLVGFTQGFYFLFRDISQDRFDTLPNTILTLFQMTLGEFTYTDFDLTRYALLTKLVFAAFMILVPILLLNMLIAMMGNTYQQVISKSEKEWRKQWAKIVVVLERGFSKKQLLKFQREYSVKMAGPAKNEDGAKREELRALVVIKTSPKTKAKIRKTAIVNWKRLGREIIRQSKLQKKTGFSGPFKLRPVDRKPGDGGDSDSEEDLKFTSITAQLAWEKDIDLTKGTAFIQDPGVIENLSPRNVHQNNISASGEVKRDSASLIPNGKSRMIRKYVKKPNGTPKTSPKSKQMSFINKIYPLTVATEEETRVFDLDISKNAESSVKKASLIQETEMNKISDLEYKSVLEAKASNVNNRTANDVNNRTANDVNNRTANDVNNRTANDVSSGSTAIVVNNRTANNVSSGSTAIVVNNRTANDVSRGTHSDKKDIHVYHSHENEMSHRSELSFLETESPIDRSGDSLVDHASPHRRSKKKKKKHERKKHRDKSSEREHRSKERKERVNPSSSRDNLLENVSAEVHESEL</sequence>
<evidence type="ECO:0000256" key="15">
    <source>
        <dbReference type="SAM" id="Phobius"/>
    </source>
</evidence>
<organism evidence="17 18">
    <name type="scientific">Sinanodonta woodiana</name>
    <name type="common">Chinese pond mussel</name>
    <name type="synonym">Anodonta woodiana</name>
    <dbReference type="NCBI Taxonomy" id="1069815"/>
    <lineage>
        <taxon>Eukaryota</taxon>
        <taxon>Metazoa</taxon>
        <taxon>Spiralia</taxon>
        <taxon>Lophotrochozoa</taxon>
        <taxon>Mollusca</taxon>
        <taxon>Bivalvia</taxon>
        <taxon>Autobranchia</taxon>
        <taxon>Heteroconchia</taxon>
        <taxon>Palaeoheterodonta</taxon>
        <taxon>Unionida</taxon>
        <taxon>Unionoidea</taxon>
        <taxon>Unionidae</taxon>
        <taxon>Unioninae</taxon>
        <taxon>Sinanodonta</taxon>
    </lineage>
</organism>
<evidence type="ECO:0000256" key="6">
    <source>
        <dbReference type="ARBA" id="ARBA00022692"/>
    </source>
</evidence>
<feature type="transmembrane region" description="Helical" evidence="15">
    <location>
        <begin position="393"/>
        <end position="413"/>
    </location>
</feature>
<feature type="region of interest" description="Disordered" evidence="14">
    <location>
        <begin position="723"/>
        <end position="748"/>
    </location>
</feature>
<dbReference type="Pfam" id="PF12796">
    <property type="entry name" value="Ank_2"/>
    <property type="match status" value="2"/>
</dbReference>
<evidence type="ECO:0000256" key="14">
    <source>
        <dbReference type="SAM" id="MobiDB-lite"/>
    </source>
</evidence>
<dbReference type="PANTHER" id="PTHR10582:SF2">
    <property type="entry name" value="INACTIVE"/>
    <property type="match status" value="1"/>
</dbReference>
<dbReference type="Gene3D" id="1.10.287.70">
    <property type="match status" value="1"/>
</dbReference>
<evidence type="ECO:0000256" key="5">
    <source>
        <dbReference type="ARBA" id="ARBA00022673"/>
    </source>
</evidence>
<feature type="transmembrane region" description="Helical" evidence="15">
    <location>
        <begin position="471"/>
        <end position="490"/>
    </location>
</feature>
<feature type="transmembrane region" description="Helical" evidence="15">
    <location>
        <begin position="535"/>
        <end position="557"/>
    </location>
</feature>
<feature type="domain" description="Ion transport" evidence="16">
    <location>
        <begin position="392"/>
        <end position="631"/>
    </location>
</feature>